<dbReference type="InterPro" id="IPR007919">
    <property type="entry name" value="UPF0220"/>
</dbReference>
<comment type="similarity">
    <text evidence="2">Belongs to the UPF0220 family.</text>
</comment>
<proteinExistence type="inferred from homology"/>
<evidence type="ECO:0000256" key="4">
    <source>
        <dbReference type="ARBA" id="ARBA00022989"/>
    </source>
</evidence>
<feature type="transmembrane region" description="Helical" evidence="7">
    <location>
        <begin position="278"/>
        <end position="297"/>
    </location>
</feature>
<evidence type="ECO:0000313" key="8">
    <source>
        <dbReference type="EMBL" id="GFR96464.1"/>
    </source>
</evidence>
<comment type="subcellular location">
    <subcellularLocation>
        <location evidence="1">Membrane</location>
        <topology evidence="1">Multi-pass membrane protein</topology>
    </subcellularLocation>
</comment>
<sequence length="307" mass="35564">MLKAYFKHLIKHHTAVSNTEVDAGKKEANKETHTHTQTNRKKASSYKQKDFINKKFTQHELDRAIQDLKLRKISRRRWSNKRDNTTSCKEHEEKTASTVHYKLDNRKYLSKLEESYNYIYPQTRKIMKATDRQVFWAVSEKTTERMIIMSGFLDNCQWPRCECIELGERRNLLVSVLSGVMFFTGWWCVIDAAALYPDDSDFKHAYHTPGVIITVAFFMINSVSNGQIRGDAYTTGCIGQTGARVWLFLGFLLAFGSLIAACWILFGFYVVENVKPDWPGIAVFLQNALIFFSAFVFKFGRTEDLWG</sequence>
<dbReference type="Proteomes" id="UP000762676">
    <property type="component" value="Unassembled WGS sequence"/>
</dbReference>
<comment type="caution">
    <text evidence="8">The sequence shown here is derived from an EMBL/GenBank/DDBJ whole genome shotgun (WGS) entry which is preliminary data.</text>
</comment>
<dbReference type="AlphaFoldDB" id="A0AAV4HFQ7"/>
<evidence type="ECO:0000256" key="2">
    <source>
        <dbReference type="ARBA" id="ARBA00005335"/>
    </source>
</evidence>
<dbReference type="PANTHER" id="PTHR13180">
    <property type="entry name" value="SMALL MEMBRANE PROTEIN-RELATED"/>
    <property type="match status" value="1"/>
</dbReference>
<protein>
    <submittedName>
        <fullName evidence="8">Transmembrane protein 50B</fullName>
    </submittedName>
</protein>
<keyword evidence="9" id="KW-1185">Reference proteome</keyword>
<feature type="region of interest" description="Disordered" evidence="6">
    <location>
        <begin position="17"/>
        <end position="46"/>
    </location>
</feature>
<evidence type="ECO:0000256" key="3">
    <source>
        <dbReference type="ARBA" id="ARBA00022692"/>
    </source>
</evidence>
<keyword evidence="3 7" id="KW-0812">Transmembrane</keyword>
<keyword evidence="5 7" id="KW-0472">Membrane</keyword>
<dbReference type="Pfam" id="PF05255">
    <property type="entry name" value="UPF0220"/>
    <property type="match status" value="1"/>
</dbReference>
<evidence type="ECO:0000256" key="7">
    <source>
        <dbReference type="SAM" id="Phobius"/>
    </source>
</evidence>
<dbReference type="GO" id="GO:0016020">
    <property type="term" value="C:membrane"/>
    <property type="evidence" value="ECO:0007669"/>
    <property type="project" value="UniProtKB-SubCell"/>
</dbReference>
<organism evidence="8 9">
    <name type="scientific">Elysia marginata</name>
    <dbReference type="NCBI Taxonomy" id="1093978"/>
    <lineage>
        <taxon>Eukaryota</taxon>
        <taxon>Metazoa</taxon>
        <taxon>Spiralia</taxon>
        <taxon>Lophotrochozoa</taxon>
        <taxon>Mollusca</taxon>
        <taxon>Gastropoda</taxon>
        <taxon>Heterobranchia</taxon>
        <taxon>Euthyneura</taxon>
        <taxon>Panpulmonata</taxon>
        <taxon>Sacoglossa</taxon>
        <taxon>Placobranchoidea</taxon>
        <taxon>Plakobranchidae</taxon>
        <taxon>Elysia</taxon>
    </lineage>
</organism>
<dbReference type="EMBL" id="BMAT01012661">
    <property type="protein sequence ID" value="GFR96464.1"/>
    <property type="molecule type" value="Genomic_DNA"/>
</dbReference>
<reference evidence="8 9" key="1">
    <citation type="journal article" date="2021" name="Elife">
        <title>Chloroplast acquisition without the gene transfer in kleptoplastic sea slugs, Plakobranchus ocellatus.</title>
        <authorList>
            <person name="Maeda T."/>
            <person name="Takahashi S."/>
            <person name="Yoshida T."/>
            <person name="Shimamura S."/>
            <person name="Takaki Y."/>
            <person name="Nagai Y."/>
            <person name="Toyoda A."/>
            <person name="Suzuki Y."/>
            <person name="Arimoto A."/>
            <person name="Ishii H."/>
            <person name="Satoh N."/>
            <person name="Nishiyama T."/>
            <person name="Hasebe M."/>
            <person name="Maruyama T."/>
            <person name="Minagawa J."/>
            <person name="Obokata J."/>
            <person name="Shigenobu S."/>
        </authorList>
    </citation>
    <scope>NUCLEOTIDE SEQUENCE [LARGE SCALE GENOMIC DNA]</scope>
</reference>
<keyword evidence="4 7" id="KW-1133">Transmembrane helix</keyword>
<name>A0AAV4HFQ7_9GAST</name>
<gene>
    <name evidence="8" type="ORF">ElyMa_006298900</name>
</gene>
<accession>A0AAV4HFQ7</accession>
<feature type="transmembrane region" description="Helical" evidence="7">
    <location>
        <begin position="172"/>
        <end position="194"/>
    </location>
</feature>
<evidence type="ECO:0000256" key="6">
    <source>
        <dbReference type="SAM" id="MobiDB-lite"/>
    </source>
</evidence>
<evidence type="ECO:0000256" key="5">
    <source>
        <dbReference type="ARBA" id="ARBA00023136"/>
    </source>
</evidence>
<feature type="compositionally biased region" description="Basic and acidic residues" evidence="6">
    <location>
        <begin position="22"/>
        <end position="34"/>
    </location>
</feature>
<feature type="transmembrane region" description="Helical" evidence="7">
    <location>
        <begin position="206"/>
        <end position="224"/>
    </location>
</feature>
<feature type="transmembrane region" description="Helical" evidence="7">
    <location>
        <begin position="245"/>
        <end position="266"/>
    </location>
</feature>
<evidence type="ECO:0000313" key="9">
    <source>
        <dbReference type="Proteomes" id="UP000762676"/>
    </source>
</evidence>
<evidence type="ECO:0000256" key="1">
    <source>
        <dbReference type="ARBA" id="ARBA00004141"/>
    </source>
</evidence>